<feature type="region of interest" description="Disordered" evidence="3">
    <location>
        <begin position="1173"/>
        <end position="1195"/>
    </location>
</feature>
<sequence length="1488" mass="171814">MSKFYIPPCTNDVCEERLNSLSKLLSKEGYFIIEAVYSGSRAKLFKEGVEEASFTILHKCPTLWNFIKTACLDTFLKEKQDLYDKLMCVQFDGISLGKLSDNPSSLARYETFFEDLNLQDISNDAKLQRFVQNIQACKRKSSKNVPISSEASLYTSPGFNYAKVQFLYENVTSQENDFRKKLMELRDEHANRLIEEDGELVWYPSQNATVKVFAKIMNGKQESTKLLNVSKLTTLEAVKDHINQVLGNSETATCNLQFLLNKTLPELYNHEMLYGLVVMAVCDEPNLQKQSLTRVELLVLKGKLRALDTSFEMLVVLKHILIDSIEQMRRNKTQDDVLHELIKRKCLLLYNIQIELIFKMQKPENRDLRNLSIRSEESRPAVDTYISSTQSFLGLTTEEVTQFLKEFLSVSLKTENDGNILIGLKDYKQFYILMKQMKMLFKFNSRVNEDLLSLEYLKAYLRAKSKPKRRQHPQLCLYFIQQGILHYLRFLSEESINPDTTAQFLSALEIVKMLKIPSNIKQMASSLKHLMFCPDDDLRRQVIHFVQADEDFNEPWQRHVIQFIEEMFPTLKINPEDKVSSWQTLSCTFMDSQVNLTVHNDMEISPKDSSMTNLGKSQGQIKISDVEMLRSLQHENILDLYAFNLGSVPEFFITEQLCEKHDKNLQHFLVNKSLTKKLCLNSTLLKYLFQAAAAIEYCHMKDIILRDITAKSFIVAANNSVKLFKLKLARKLGAQSEIIDKDSSLKIPTRWSAPESLWRFKWSKFSDVWMYGHLCYEVLTHGALPYSHLCITDQEFVWKLRCGTCNINQEDCISDEEYQVIQKCAQYCDKNRPNMSKMKHFLMLLERNTQSMRGSYPSLKSANYKPSKHFSKGYPQVQDYDTIYSKHQKFRMYRMLSSGLKQYWEIGEKENKHFFQEKVKRQFSPHLLQQLMDGALDGILPGIYIKKKTDGQYIIKVKTFQQLEGNVLEMVLNKTLAQSADDFKILLLKISQLLDNFHKLNFVIGNLRASQLFVLKLTGSDYKIYPVSLAYLQHSQDSRNQIFKQEMCDPIAEARSAPEVSQSNSYSTASDVYCFGLVIRDLFLARINSGQMKPVTSEVDLVNFDELESNINLTTFEKPAGMEPKLYKIIEMCTNRDIQRRPSIEDIIRLIEPHNDALSTKVKAFKKMSMKSTRSGSTTTVRSRQTESQLHVNNASETSETSYSIISHISTKCFEVDLMEVNYQYSKIGDIIEENKSDYAELIEHSIDTETEEHKNIDVEVPTSEEGSFHTDLEDTLLKLPYEQQIREIKSTVKLETSVVEQCVPKSNQNSSRDLLLQELKRNLALKQQNTKKTVDDSENSEYDDAFSMTDAESFPTKGIVSNTDEKNALHQHTTETRTLLNESVSVTTKSIHRSFNSENFPYDTANPEPSTNSKVDFSRVDRPQNYASRSETSKSELVSSSLDKPQVDVYSSEEQVDVYSSEEHIIQLWLTKKNEMQGKSRSSFGFW</sequence>
<dbReference type="InterPro" id="IPR001245">
    <property type="entry name" value="Ser-Thr/Tyr_kinase_cat_dom"/>
</dbReference>
<evidence type="ECO:0000313" key="5">
    <source>
        <dbReference type="EMBL" id="KAK0055473.1"/>
    </source>
</evidence>
<gene>
    <name evidence="5" type="ORF">Bpfe_014984</name>
</gene>
<keyword evidence="2" id="KW-0067">ATP-binding</keyword>
<evidence type="ECO:0000256" key="2">
    <source>
        <dbReference type="ARBA" id="ARBA00022840"/>
    </source>
</evidence>
<evidence type="ECO:0000259" key="4">
    <source>
        <dbReference type="PROSITE" id="PS50011"/>
    </source>
</evidence>
<dbReference type="InterPro" id="IPR011009">
    <property type="entry name" value="Kinase-like_dom_sf"/>
</dbReference>
<dbReference type="Proteomes" id="UP001233172">
    <property type="component" value="Unassembled WGS sequence"/>
</dbReference>
<dbReference type="Gene3D" id="1.10.510.10">
    <property type="entry name" value="Transferase(Phosphotransferase) domain 1"/>
    <property type="match status" value="2"/>
</dbReference>
<feature type="domain" description="Protein kinase" evidence="4">
    <location>
        <begin position="565"/>
        <end position="843"/>
    </location>
</feature>
<dbReference type="PROSITE" id="PS50011">
    <property type="entry name" value="PROTEIN_KINASE_DOM"/>
    <property type="match status" value="2"/>
</dbReference>
<dbReference type="GO" id="GO:0004672">
    <property type="term" value="F:protein kinase activity"/>
    <property type="evidence" value="ECO:0007669"/>
    <property type="project" value="InterPro"/>
</dbReference>
<organism evidence="5 6">
    <name type="scientific">Biomphalaria pfeifferi</name>
    <name type="common">Bloodfluke planorb</name>
    <name type="synonym">Freshwater snail</name>
    <dbReference type="NCBI Taxonomy" id="112525"/>
    <lineage>
        <taxon>Eukaryota</taxon>
        <taxon>Metazoa</taxon>
        <taxon>Spiralia</taxon>
        <taxon>Lophotrochozoa</taxon>
        <taxon>Mollusca</taxon>
        <taxon>Gastropoda</taxon>
        <taxon>Heterobranchia</taxon>
        <taxon>Euthyneura</taxon>
        <taxon>Panpulmonata</taxon>
        <taxon>Hygrophila</taxon>
        <taxon>Lymnaeoidea</taxon>
        <taxon>Planorbidae</taxon>
        <taxon>Biomphalaria</taxon>
    </lineage>
</organism>
<dbReference type="PANTHER" id="PTHR24418">
    <property type="entry name" value="TYROSINE-PROTEIN KINASE"/>
    <property type="match status" value="1"/>
</dbReference>
<accession>A0AAD8F9C0</accession>
<dbReference type="EMBL" id="JASAOG010000069">
    <property type="protein sequence ID" value="KAK0055473.1"/>
    <property type="molecule type" value="Genomic_DNA"/>
</dbReference>
<feature type="region of interest" description="Disordered" evidence="3">
    <location>
        <begin position="1397"/>
        <end position="1446"/>
    </location>
</feature>
<feature type="compositionally biased region" description="Polar residues" evidence="3">
    <location>
        <begin position="1186"/>
        <end position="1195"/>
    </location>
</feature>
<reference evidence="5" key="1">
    <citation type="journal article" date="2023" name="PLoS Negl. Trop. Dis.">
        <title>A genome sequence for Biomphalaria pfeifferi, the major vector snail for the human-infecting parasite Schistosoma mansoni.</title>
        <authorList>
            <person name="Bu L."/>
            <person name="Lu L."/>
            <person name="Laidemitt M.R."/>
            <person name="Zhang S.M."/>
            <person name="Mutuku M."/>
            <person name="Mkoji G."/>
            <person name="Steinauer M."/>
            <person name="Loker E.S."/>
        </authorList>
    </citation>
    <scope>NUCLEOTIDE SEQUENCE</scope>
    <source>
        <strain evidence="5">KasaAsao</strain>
    </source>
</reference>
<keyword evidence="5" id="KW-0808">Transferase</keyword>
<dbReference type="PRINTS" id="PR00109">
    <property type="entry name" value="TYRKINASE"/>
</dbReference>
<feature type="domain" description="Protein kinase" evidence="4">
    <location>
        <begin position="845"/>
        <end position="1158"/>
    </location>
</feature>
<dbReference type="GO" id="GO:0005524">
    <property type="term" value="F:ATP binding"/>
    <property type="evidence" value="ECO:0007669"/>
    <property type="project" value="UniProtKB-KW"/>
</dbReference>
<dbReference type="InterPro" id="IPR000719">
    <property type="entry name" value="Prot_kinase_dom"/>
</dbReference>
<dbReference type="Pfam" id="PF07714">
    <property type="entry name" value="PK_Tyr_Ser-Thr"/>
    <property type="match status" value="2"/>
</dbReference>
<name>A0AAD8F9C0_BIOPF</name>
<protein>
    <submittedName>
        <fullName evidence="5">Abelson tyrosine-protein kinase 2</fullName>
    </submittedName>
</protein>
<proteinExistence type="predicted"/>
<keyword evidence="5" id="KW-0418">Kinase</keyword>
<comment type="caution">
    <text evidence="5">The sequence shown here is derived from an EMBL/GenBank/DDBJ whole genome shotgun (WGS) entry which is preliminary data.</text>
</comment>
<evidence type="ECO:0000313" key="6">
    <source>
        <dbReference type="Proteomes" id="UP001233172"/>
    </source>
</evidence>
<feature type="compositionally biased region" description="Low complexity" evidence="3">
    <location>
        <begin position="1173"/>
        <end position="1183"/>
    </location>
</feature>
<reference evidence="5" key="2">
    <citation type="submission" date="2023-04" db="EMBL/GenBank/DDBJ databases">
        <authorList>
            <person name="Bu L."/>
            <person name="Lu L."/>
            <person name="Laidemitt M.R."/>
            <person name="Zhang S.M."/>
            <person name="Mutuku M."/>
            <person name="Mkoji G."/>
            <person name="Steinauer M."/>
            <person name="Loker E.S."/>
        </authorList>
    </citation>
    <scope>NUCLEOTIDE SEQUENCE</scope>
    <source>
        <strain evidence="5">KasaAsao</strain>
        <tissue evidence="5">Whole Snail</tissue>
    </source>
</reference>
<keyword evidence="1" id="KW-0547">Nucleotide-binding</keyword>
<dbReference type="SUPFAM" id="SSF56112">
    <property type="entry name" value="Protein kinase-like (PK-like)"/>
    <property type="match status" value="2"/>
</dbReference>
<dbReference type="InterPro" id="IPR050198">
    <property type="entry name" value="Non-receptor_tyrosine_kinases"/>
</dbReference>
<keyword evidence="6" id="KW-1185">Reference proteome</keyword>
<evidence type="ECO:0000256" key="1">
    <source>
        <dbReference type="ARBA" id="ARBA00022741"/>
    </source>
</evidence>
<evidence type="ECO:0000256" key="3">
    <source>
        <dbReference type="SAM" id="MobiDB-lite"/>
    </source>
</evidence>